<proteinExistence type="predicted"/>
<name>A0A455SYU1_9CHLR</name>
<organism evidence="1">
    <name type="scientific">Thermogemmatispora argillosa</name>
    <dbReference type="NCBI Taxonomy" id="2045280"/>
    <lineage>
        <taxon>Bacteria</taxon>
        <taxon>Bacillati</taxon>
        <taxon>Chloroflexota</taxon>
        <taxon>Ktedonobacteria</taxon>
        <taxon>Thermogemmatisporales</taxon>
        <taxon>Thermogemmatisporaceae</taxon>
        <taxon>Thermogemmatispora</taxon>
    </lineage>
</organism>
<reference evidence="1" key="1">
    <citation type="submission" date="2018-12" db="EMBL/GenBank/DDBJ databases">
        <title>Novel natural products biosynthetic potential of the class Ktedonobacteria.</title>
        <authorList>
            <person name="Zheng Y."/>
            <person name="Saitou A."/>
            <person name="Wang C.M."/>
            <person name="Toyoda A."/>
            <person name="Minakuchi Y."/>
            <person name="Sekiguchi Y."/>
            <person name="Ueda K."/>
            <person name="Takano H."/>
            <person name="Sakai Y."/>
            <person name="Yokota A."/>
            <person name="Yabe S."/>
        </authorList>
    </citation>
    <scope>NUCLEOTIDE SEQUENCE</scope>
    <source>
        <strain evidence="1">A3-2</strain>
    </source>
</reference>
<protein>
    <submittedName>
        <fullName evidence="1">Uncharacterized protein</fullName>
    </submittedName>
</protein>
<evidence type="ECO:0000313" key="1">
    <source>
        <dbReference type="EMBL" id="BBH93603.1"/>
    </source>
</evidence>
<gene>
    <name evidence="1" type="ORF">KTA_18020</name>
</gene>
<dbReference type="AlphaFoldDB" id="A0A455SYU1"/>
<accession>A0A455SYU1</accession>
<dbReference type="EMBL" id="AP019377">
    <property type="protein sequence ID" value="BBH93603.1"/>
    <property type="molecule type" value="Genomic_DNA"/>
</dbReference>
<sequence length="61" mass="6755">MEEATGALTKGALAGIVTFVNVYGIVYDTVYEAVVEPEPRAIDHGARRAQCYLCRREARPR</sequence>